<dbReference type="Proteomes" id="UP001492380">
    <property type="component" value="Unassembled WGS sequence"/>
</dbReference>
<feature type="coiled-coil region" evidence="1">
    <location>
        <begin position="46"/>
        <end position="80"/>
    </location>
</feature>
<evidence type="ECO:0000256" key="1">
    <source>
        <dbReference type="SAM" id="Coils"/>
    </source>
</evidence>
<proteinExistence type="predicted"/>
<gene>
    <name evidence="3" type="ORF">HDK90DRAFT_461030</name>
</gene>
<sequence>METPTSTTPPTPRLREKKRSKPPPVSVFNRLFFQVAGLANRIAAQRSSMRTKTEALEAQIRDLQAQLERLRKADDGLDNLARTTAGVLQVDHRLQTATADKGAGVLAEFLFVAEKAMERVVSGVDDVGNGGAFFVKRGEDADSVSDLIDLESRKDEDEESDAKIDSQKTASDETAFISFDPPNLESSNPEPATFVEPTLPARPIIKPVNFGASGGKSIKPTSNTRTAPPYQESAHVPELMEALQAELESLQKVEACLRDVAAKANMLLHKDCVERMLAKESGKPSQLLELMHLAERTAESPVQGLKVVAVEDPLDGLVLVQATVILQADRVKKLMTEKSGKLARLSAFMRRAEKTIARVAKGLVEIVVEKTETTSSRQATTDTNLTDWDTAADTATCQATVKHAGAGHKPAEGSTFNIAGISDATSGTTDEGPLITFDDDD</sequence>
<feature type="region of interest" description="Disordered" evidence="2">
    <location>
        <begin position="151"/>
        <end position="198"/>
    </location>
</feature>
<organism evidence="3 4">
    <name type="scientific">Phyllosticta capitalensis</name>
    <dbReference type="NCBI Taxonomy" id="121624"/>
    <lineage>
        <taxon>Eukaryota</taxon>
        <taxon>Fungi</taxon>
        <taxon>Dikarya</taxon>
        <taxon>Ascomycota</taxon>
        <taxon>Pezizomycotina</taxon>
        <taxon>Dothideomycetes</taxon>
        <taxon>Dothideomycetes incertae sedis</taxon>
        <taxon>Botryosphaeriales</taxon>
        <taxon>Phyllostictaceae</taxon>
        <taxon>Phyllosticta</taxon>
    </lineage>
</organism>
<feature type="region of interest" description="Disordered" evidence="2">
    <location>
        <begin position="210"/>
        <end position="232"/>
    </location>
</feature>
<accession>A0ABR1Z188</accession>
<feature type="region of interest" description="Disordered" evidence="2">
    <location>
        <begin position="1"/>
        <end position="23"/>
    </location>
</feature>
<evidence type="ECO:0000313" key="4">
    <source>
        <dbReference type="Proteomes" id="UP001492380"/>
    </source>
</evidence>
<keyword evidence="4" id="KW-1185">Reference proteome</keyword>
<comment type="caution">
    <text evidence="3">The sequence shown here is derived from an EMBL/GenBank/DDBJ whole genome shotgun (WGS) entry which is preliminary data.</text>
</comment>
<reference evidence="3 4" key="1">
    <citation type="submission" date="2024-04" db="EMBL/GenBank/DDBJ databases">
        <title>Phyllosticta paracitricarpa is synonymous to the EU quarantine fungus P. citricarpa based on phylogenomic analyses.</title>
        <authorList>
            <consortium name="Lawrence Berkeley National Laboratory"/>
            <person name="Van Ingen-Buijs V.A."/>
            <person name="Van Westerhoven A.C."/>
            <person name="Haridas S."/>
            <person name="Skiadas P."/>
            <person name="Martin F."/>
            <person name="Groenewald J.Z."/>
            <person name="Crous P.W."/>
            <person name="Seidl M.F."/>
        </authorList>
    </citation>
    <scope>NUCLEOTIDE SEQUENCE [LARGE SCALE GENOMIC DNA]</scope>
    <source>
        <strain evidence="3 4">CBS 123374</strain>
    </source>
</reference>
<protein>
    <submittedName>
        <fullName evidence="3">Uncharacterized protein</fullName>
    </submittedName>
</protein>
<name>A0ABR1Z188_9PEZI</name>
<feature type="compositionally biased region" description="Basic and acidic residues" evidence="2">
    <location>
        <begin position="151"/>
        <end position="166"/>
    </location>
</feature>
<dbReference type="EMBL" id="JBBWRZ010000001">
    <property type="protein sequence ID" value="KAK8246170.1"/>
    <property type="molecule type" value="Genomic_DNA"/>
</dbReference>
<keyword evidence="1" id="KW-0175">Coiled coil</keyword>
<evidence type="ECO:0000256" key="2">
    <source>
        <dbReference type="SAM" id="MobiDB-lite"/>
    </source>
</evidence>
<feature type="region of interest" description="Disordered" evidence="2">
    <location>
        <begin position="405"/>
        <end position="441"/>
    </location>
</feature>
<evidence type="ECO:0000313" key="3">
    <source>
        <dbReference type="EMBL" id="KAK8246170.1"/>
    </source>
</evidence>